<feature type="non-terminal residue" evidence="1">
    <location>
        <position position="1"/>
    </location>
</feature>
<evidence type="ECO:0000313" key="2">
    <source>
        <dbReference type="Proteomes" id="UP000018877"/>
    </source>
</evidence>
<keyword evidence="2" id="KW-1185">Reference proteome</keyword>
<proteinExistence type="predicted"/>
<dbReference type="AlphaFoldDB" id="A0AB94IH53"/>
<dbReference type="Proteomes" id="UP000018877">
    <property type="component" value="Unassembled WGS sequence"/>
</dbReference>
<accession>A0AB94IH53</accession>
<sequence length="61" mass="7135">LFVFPLSQLERSRPYAADQGASAFLIIIQKFKQGGKLDNFFIDKKFILDIKFHLLMNQVKF</sequence>
<comment type="caution">
    <text evidence="1">The sequence shown here is derived from an EMBL/GenBank/DDBJ whole genome shotgun (WGS) entry which is preliminary data.</text>
</comment>
<reference evidence="1 2" key="1">
    <citation type="journal article" date="2014" name="Environ. Microbiol.">
        <title>The nitrate-ammonifying and nosZ-carrying bacterium Bacillus vireti is a potent source and sink for nitric and nitrous oxide under high nitrate conditions.</title>
        <authorList>
            <person name="Mania D."/>
            <person name="Heylen K."/>
            <person name="van Spanning R.J."/>
            <person name="Frostegard A."/>
        </authorList>
    </citation>
    <scope>NUCLEOTIDE SEQUENCE [LARGE SCALE GENOMIC DNA]</scope>
    <source>
        <strain evidence="1 2">LMG 21834</strain>
    </source>
</reference>
<gene>
    <name evidence="1" type="ORF">BAVI_22638</name>
</gene>
<organism evidence="1 2">
    <name type="scientific">Neobacillus vireti LMG 21834</name>
    <dbReference type="NCBI Taxonomy" id="1131730"/>
    <lineage>
        <taxon>Bacteria</taxon>
        <taxon>Bacillati</taxon>
        <taxon>Bacillota</taxon>
        <taxon>Bacilli</taxon>
        <taxon>Bacillales</taxon>
        <taxon>Bacillaceae</taxon>
        <taxon>Neobacillus</taxon>
    </lineage>
</organism>
<dbReference type="EMBL" id="ALAN01000139">
    <property type="protein sequence ID" value="ETI66446.1"/>
    <property type="molecule type" value="Genomic_DNA"/>
</dbReference>
<protein>
    <submittedName>
        <fullName evidence="1">Uncharacterized protein</fullName>
    </submittedName>
</protein>
<name>A0AB94IH53_9BACI</name>
<evidence type="ECO:0000313" key="1">
    <source>
        <dbReference type="EMBL" id="ETI66446.1"/>
    </source>
</evidence>